<dbReference type="EMBL" id="CM037159">
    <property type="protein sequence ID" value="KAH7866241.1"/>
    <property type="molecule type" value="Genomic_DNA"/>
</dbReference>
<evidence type="ECO:0000313" key="2">
    <source>
        <dbReference type="Proteomes" id="UP000828048"/>
    </source>
</evidence>
<protein>
    <submittedName>
        <fullName evidence="1">Uncharacterized protein</fullName>
    </submittedName>
</protein>
<evidence type="ECO:0000313" key="1">
    <source>
        <dbReference type="EMBL" id="KAH7866241.1"/>
    </source>
</evidence>
<keyword evidence="2" id="KW-1185">Reference proteome</keyword>
<sequence length="154" mass="17129">MTSNSDSSTHKKDQKQNESEVSSKPNSDFPNGFRITDSIEPELDREEAEEAESTASSGSSNLKNQSIFGAIEVSENDDGFKTPTSLEHKIPPVTECPPAPKKPRESRKRKASPPPRVCRGLRIDFSEEIELMFPPPIQEDQGREIKKSRSGKSE</sequence>
<dbReference type="Proteomes" id="UP000828048">
    <property type="component" value="Chromosome 9"/>
</dbReference>
<comment type="caution">
    <text evidence="1">The sequence shown here is derived from an EMBL/GenBank/DDBJ whole genome shotgun (WGS) entry which is preliminary data.</text>
</comment>
<organism evidence="1 2">
    <name type="scientific">Vaccinium darrowii</name>
    <dbReference type="NCBI Taxonomy" id="229202"/>
    <lineage>
        <taxon>Eukaryota</taxon>
        <taxon>Viridiplantae</taxon>
        <taxon>Streptophyta</taxon>
        <taxon>Embryophyta</taxon>
        <taxon>Tracheophyta</taxon>
        <taxon>Spermatophyta</taxon>
        <taxon>Magnoliopsida</taxon>
        <taxon>eudicotyledons</taxon>
        <taxon>Gunneridae</taxon>
        <taxon>Pentapetalae</taxon>
        <taxon>asterids</taxon>
        <taxon>Ericales</taxon>
        <taxon>Ericaceae</taxon>
        <taxon>Vaccinioideae</taxon>
        <taxon>Vaccinieae</taxon>
        <taxon>Vaccinium</taxon>
    </lineage>
</organism>
<proteinExistence type="predicted"/>
<accession>A0ACB7ZKT6</accession>
<name>A0ACB7ZKT6_9ERIC</name>
<gene>
    <name evidence="1" type="ORF">Vadar_017548</name>
</gene>
<reference evidence="1 2" key="1">
    <citation type="journal article" date="2021" name="Hortic Res">
        <title>High-quality reference genome and annotation aids understanding of berry development for evergreen blueberry (Vaccinium darrowii).</title>
        <authorList>
            <person name="Yu J."/>
            <person name="Hulse-Kemp A.M."/>
            <person name="Babiker E."/>
            <person name="Staton M."/>
        </authorList>
    </citation>
    <scope>NUCLEOTIDE SEQUENCE [LARGE SCALE GENOMIC DNA]</scope>
    <source>
        <strain evidence="2">cv. NJ 8807/NJ 8810</strain>
        <tissue evidence="1">Young leaf</tissue>
    </source>
</reference>